<evidence type="ECO:0000313" key="5">
    <source>
        <dbReference type="Proteomes" id="UP000094336"/>
    </source>
</evidence>
<dbReference type="Pfam" id="PF12796">
    <property type="entry name" value="Ank_2"/>
    <property type="match status" value="1"/>
</dbReference>
<dbReference type="AlphaFoldDB" id="A0A1E3QMY4"/>
<feature type="compositionally biased region" description="Polar residues" evidence="2">
    <location>
        <begin position="470"/>
        <end position="481"/>
    </location>
</feature>
<dbReference type="InterPro" id="IPR052743">
    <property type="entry name" value="Glutaminase_GtaA"/>
</dbReference>
<evidence type="ECO:0000313" key="4">
    <source>
        <dbReference type="EMBL" id="ODQ78357.1"/>
    </source>
</evidence>
<name>A0A1E3QMY4_9ASCO</name>
<dbReference type="PANTHER" id="PTHR31987">
    <property type="entry name" value="GLUTAMINASE A-RELATED"/>
    <property type="match status" value="1"/>
</dbReference>
<feature type="region of interest" description="Disordered" evidence="2">
    <location>
        <begin position="273"/>
        <end position="321"/>
    </location>
</feature>
<dbReference type="OrthoDB" id="823504at2759"/>
<feature type="repeat" description="ANK" evidence="1">
    <location>
        <begin position="123"/>
        <end position="155"/>
    </location>
</feature>
<dbReference type="Pfam" id="PF10360">
    <property type="entry name" value="DUF2433"/>
    <property type="match status" value="1"/>
</dbReference>
<feature type="compositionally biased region" description="Basic and acidic residues" evidence="2">
    <location>
        <begin position="391"/>
        <end position="401"/>
    </location>
</feature>
<protein>
    <recommendedName>
        <fullName evidence="3">DUF2433 domain-containing protein</fullName>
    </recommendedName>
</protein>
<feature type="compositionally biased region" description="Polar residues" evidence="2">
    <location>
        <begin position="402"/>
        <end position="417"/>
    </location>
</feature>
<organism evidence="4 5">
    <name type="scientific">Babjeviella inositovora NRRL Y-12698</name>
    <dbReference type="NCBI Taxonomy" id="984486"/>
    <lineage>
        <taxon>Eukaryota</taxon>
        <taxon>Fungi</taxon>
        <taxon>Dikarya</taxon>
        <taxon>Ascomycota</taxon>
        <taxon>Saccharomycotina</taxon>
        <taxon>Pichiomycetes</taxon>
        <taxon>Serinales incertae sedis</taxon>
        <taxon>Babjeviella</taxon>
    </lineage>
</organism>
<evidence type="ECO:0000256" key="1">
    <source>
        <dbReference type="PROSITE-ProRule" id="PRU00023"/>
    </source>
</evidence>
<dbReference type="PANTHER" id="PTHR31987:SF11">
    <property type="entry name" value="DUF2433 DOMAIN-CONTAINING PROTEIN"/>
    <property type="match status" value="1"/>
</dbReference>
<dbReference type="InterPro" id="IPR036770">
    <property type="entry name" value="Ankyrin_rpt-contain_sf"/>
</dbReference>
<feature type="domain" description="DUF2433" evidence="3">
    <location>
        <begin position="958"/>
        <end position="1085"/>
    </location>
</feature>
<dbReference type="InterPro" id="IPR018829">
    <property type="entry name" value="DUF2433"/>
</dbReference>
<keyword evidence="5" id="KW-1185">Reference proteome</keyword>
<dbReference type="InterPro" id="IPR002110">
    <property type="entry name" value="Ankyrin_rpt"/>
</dbReference>
<gene>
    <name evidence="4" type="ORF">BABINDRAFT_9160</name>
</gene>
<dbReference type="SUPFAM" id="SSF48403">
    <property type="entry name" value="Ankyrin repeat"/>
    <property type="match status" value="1"/>
</dbReference>
<dbReference type="EMBL" id="KV454435">
    <property type="protein sequence ID" value="ODQ78357.1"/>
    <property type="molecule type" value="Genomic_DNA"/>
</dbReference>
<keyword evidence="1" id="KW-0040">ANK repeat</keyword>
<dbReference type="STRING" id="984486.A0A1E3QMY4"/>
<feature type="region of interest" description="Disordered" evidence="2">
    <location>
        <begin position="388"/>
        <end position="417"/>
    </location>
</feature>
<dbReference type="SMART" id="SM00248">
    <property type="entry name" value="ANK"/>
    <property type="match status" value="4"/>
</dbReference>
<dbReference type="Proteomes" id="UP000094336">
    <property type="component" value="Unassembled WGS sequence"/>
</dbReference>
<reference evidence="5" key="1">
    <citation type="submission" date="2016-05" db="EMBL/GenBank/DDBJ databases">
        <title>Comparative genomics of biotechnologically important yeasts.</title>
        <authorList>
            <consortium name="DOE Joint Genome Institute"/>
            <person name="Riley R."/>
            <person name="Haridas S."/>
            <person name="Wolfe K.H."/>
            <person name="Lopes M.R."/>
            <person name="Hittinger C.T."/>
            <person name="Goker M."/>
            <person name="Salamov A."/>
            <person name="Wisecaver J."/>
            <person name="Long T.M."/>
            <person name="Aerts A.L."/>
            <person name="Barry K."/>
            <person name="Choi C."/>
            <person name="Clum A."/>
            <person name="Coughlan A.Y."/>
            <person name="Deshpande S."/>
            <person name="Douglass A.P."/>
            <person name="Hanson S.J."/>
            <person name="Klenk H.-P."/>
            <person name="Labutti K."/>
            <person name="Lapidus A."/>
            <person name="Lindquist E."/>
            <person name="Lipzen A."/>
            <person name="Meier-Kolthoff J.P."/>
            <person name="Ohm R.A."/>
            <person name="Otillar R.P."/>
            <person name="Pangilinan J."/>
            <person name="Peng Y."/>
            <person name="Rokas A."/>
            <person name="Rosa C.A."/>
            <person name="Scheuner C."/>
            <person name="Sibirny A.A."/>
            <person name="Slot J.C."/>
            <person name="Stielow J.B."/>
            <person name="Sun H."/>
            <person name="Kurtzman C.P."/>
            <person name="Blackwell M."/>
            <person name="Grigoriev I.V."/>
            <person name="Jeffries T.W."/>
        </authorList>
    </citation>
    <scope>NUCLEOTIDE SEQUENCE [LARGE SCALE GENOMIC DNA]</scope>
    <source>
        <strain evidence="5">NRRL Y-12698</strain>
    </source>
</reference>
<dbReference type="PROSITE" id="PS50297">
    <property type="entry name" value="ANK_REP_REGION"/>
    <property type="match status" value="1"/>
</dbReference>
<dbReference type="Gene3D" id="1.25.40.20">
    <property type="entry name" value="Ankyrin repeat-containing domain"/>
    <property type="match status" value="1"/>
</dbReference>
<evidence type="ECO:0000256" key="2">
    <source>
        <dbReference type="SAM" id="MobiDB-lite"/>
    </source>
</evidence>
<proteinExistence type="predicted"/>
<feature type="region of interest" description="Disordered" evidence="2">
    <location>
        <begin position="442"/>
        <end position="481"/>
    </location>
</feature>
<dbReference type="PROSITE" id="PS50088">
    <property type="entry name" value="ANK_REPEAT"/>
    <property type="match status" value="1"/>
</dbReference>
<dbReference type="RefSeq" id="XP_018983685.1">
    <property type="nucleotide sequence ID" value="XM_019132922.1"/>
</dbReference>
<dbReference type="GeneID" id="30150775"/>
<sequence>MLDPFIRLQTSIVNGNLLIVKKIVSRFPELLGTMDHTNGWSALHYAAYHGNYLICHHLVMAMLAQGYLDEETSLEDEPREVLFDFQRNTPLHLSITKLNQKNSQTMHFLLQQFPQIINLQNLGGQTAVHLAATHGLDDMLSLLLDFQADLLLVELQDGDTPLHLCCKYGHLNCINQILTRTPAPGQIHTDLTEVKNTKGWVPQDVCFDFDVERYYVSLKTRYGQIQRDAVFEAKRLVSTSSLKSLDLFDTSPSKSNLANPLFASAKSRSAASSLPTITLSRQRRSSSNSSQSGFSFTVKRPPPLESPQEHHTLGDSGNGMTLLENCEAKGIRTRYVSPQKMADVPLRTLLGSVVESLRARLGSTRENPLRKVSTVDTPLRSLLITGVTKESPLRKAPEGVDSRTSSSDTLNSAKSGGSAQSVVSAFSSIPILKSLKLKKKKSGVFDEEPRSKMSTRSFRSFSEESKRYNSPESVSSFQTNNRSRAPSFGVNLLPQVSHELSGIPDLAAPLTSATPPSGLPAFNRVNKSPQEKFIPYASPNSSSSSLISLNRGLASVSNAERVLRPQSSLKDLRMKSSNNLKMFQSLGAGSTEHVDFPGASRKSSDGDVSFSVLSEYNPRTPGSSFDYGEPSLSVTPVQSRVLDIPIETLARSRTRNEGLQYRLLTHQGVRILFVAELRGQLSLLNELAVANNAAVIVHSGNFGFFDADSVVRMSEVYLRHIAAFSRLIDAETVARVSAASSVHEILAHQQLSELPRYILGEKRLRIPVYTIYGMAEDSVVVNKFRYGEYRVPNLYVIDEHNAYKLLTPDCTCLTLCGLGGGFSLYSLLNQGEGYPHETALIPAAGDAGNMWHTLVQYGVLIETMEREAQVHHIEMTRALNGTVSNGEISEGNHGAGGMNTNHVGNGSADRSFPDRADSPVEVRLFITHPSPAREPLLGHLAVALGADYTVSSSLHFKYPSSFNELSVCSSFEAYKQKFSTAKTQLYVLWQSVLASVEASIEEPVKGLLETALLVFDNIPSLEPESLSQAVLKISVTDQNDLYYAAFQNTWHFNLCDHTSGKVVMEVKDGRFHVETLASGFDFTYRRKWEAPVDEINQF</sequence>
<evidence type="ECO:0000259" key="3">
    <source>
        <dbReference type="Pfam" id="PF10360"/>
    </source>
</evidence>
<accession>A0A1E3QMY4</accession>
<dbReference type="Pfam" id="PF00023">
    <property type="entry name" value="Ank"/>
    <property type="match status" value="1"/>
</dbReference>